<accession>A0A6C0BQF6</accession>
<dbReference type="AlphaFoldDB" id="A0A6C0BQF6"/>
<organism evidence="2">
    <name type="scientific">viral metagenome</name>
    <dbReference type="NCBI Taxonomy" id="1070528"/>
    <lineage>
        <taxon>unclassified sequences</taxon>
        <taxon>metagenomes</taxon>
        <taxon>organismal metagenomes</taxon>
    </lineage>
</organism>
<proteinExistence type="predicted"/>
<keyword evidence="1" id="KW-0812">Transmembrane</keyword>
<feature type="transmembrane region" description="Helical" evidence="1">
    <location>
        <begin position="5"/>
        <end position="23"/>
    </location>
</feature>
<dbReference type="EMBL" id="MN739210">
    <property type="protein sequence ID" value="QHS93864.1"/>
    <property type="molecule type" value="Genomic_DNA"/>
</dbReference>
<keyword evidence="1" id="KW-1133">Transmembrane helix</keyword>
<sequence>MEMDLVLRLGMSIGFIGGALLALPERRRRAHEVYEKATNAINTPTDETPSPVVYEPLLMNDPVVHNAVSGAGLGLLGALTISTLWMVGQCTLRRFRS</sequence>
<reference evidence="2" key="1">
    <citation type="journal article" date="2020" name="Nature">
        <title>Giant virus diversity and host interactions through global metagenomics.</title>
        <authorList>
            <person name="Schulz F."/>
            <person name="Roux S."/>
            <person name="Paez-Espino D."/>
            <person name="Jungbluth S."/>
            <person name="Walsh D.A."/>
            <person name="Denef V.J."/>
            <person name="McMahon K.D."/>
            <person name="Konstantinidis K.T."/>
            <person name="Eloe-Fadrosh E.A."/>
            <person name="Kyrpides N.C."/>
            <person name="Woyke T."/>
        </authorList>
    </citation>
    <scope>NUCLEOTIDE SEQUENCE</scope>
    <source>
        <strain evidence="2">GVMAG-M-3300018080-19</strain>
    </source>
</reference>
<keyword evidence="1" id="KW-0472">Membrane</keyword>
<evidence type="ECO:0000313" key="2">
    <source>
        <dbReference type="EMBL" id="QHS93864.1"/>
    </source>
</evidence>
<protein>
    <submittedName>
        <fullName evidence="2">Uncharacterized protein</fullName>
    </submittedName>
</protein>
<feature type="transmembrane region" description="Helical" evidence="1">
    <location>
        <begin position="67"/>
        <end position="87"/>
    </location>
</feature>
<name>A0A6C0BQF6_9ZZZZ</name>
<evidence type="ECO:0000256" key="1">
    <source>
        <dbReference type="SAM" id="Phobius"/>
    </source>
</evidence>